<feature type="signal peptide" evidence="2">
    <location>
        <begin position="1"/>
        <end position="26"/>
    </location>
</feature>
<dbReference type="InterPro" id="IPR027275">
    <property type="entry name" value="PRC-brl_dom"/>
</dbReference>
<dbReference type="SUPFAM" id="SSF50346">
    <property type="entry name" value="PRC-barrel domain"/>
    <property type="match status" value="2"/>
</dbReference>
<keyword evidence="2" id="KW-0732">Signal</keyword>
<feature type="domain" description="PRC-barrel" evidence="3">
    <location>
        <begin position="55"/>
        <end position="136"/>
    </location>
</feature>
<name>A0A657LZE1_9HYPH</name>
<evidence type="ECO:0000259" key="3">
    <source>
        <dbReference type="Pfam" id="PF05239"/>
    </source>
</evidence>
<evidence type="ECO:0000256" key="2">
    <source>
        <dbReference type="SAM" id="SignalP"/>
    </source>
</evidence>
<evidence type="ECO:0000256" key="1">
    <source>
        <dbReference type="SAM" id="MobiDB-lite"/>
    </source>
</evidence>
<feature type="compositionally biased region" description="Low complexity" evidence="1">
    <location>
        <begin position="178"/>
        <end position="219"/>
    </location>
</feature>
<evidence type="ECO:0000313" key="5">
    <source>
        <dbReference type="Proteomes" id="UP000182661"/>
    </source>
</evidence>
<dbReference type="AlphaFoldDB" id="A0A657LZE1"/>
<feature type="chain" id="PRO_5024881790" description="PRC-barrel domain-containing protein" evidence="2">
    <location>
        <begin position="27"/>
        <end position="334"/>
    </location>
</feature>
<keyword evidence="5" id="KW-1185">Reference proteome</keyword>
<dbReference type="Pfam" id="PF05239">
    <property type="entry name" value="PRC"/>
    <property type="match status" value="2"/>
</dbReference>
<dbReference type="InterPro" id="IPR011033">
    <property type="entry name" value="PRC_barrel-like_sf"/>
</dbReference>
<comment type="caution">
    <text evidence="4">The sequence shown here is derived from an EMBL/GenBank/DDBJ whole genome shotgun (WGS) entry which is preliminary data.</text>
</comment>
<dbReference type="PANTHER" id="PTHR36505">
    <property type="entry name" value="BLR1072 PROTEIN"/>
    <property type="match status" value="1"/>
</dbReference>
<gene>
    <name evidence="4" type="ORF">AX760_13920</name>
</gene>
<feature type="region of interest" description="Disordered" evidence="1">
    <location>
        <begin position="157"/>
        <end position="222"/>
    </location>
</feature>
<organism evidence="4 5">
    <name type="scientific">Pararhizobium antarcticum</name>
    <dbReference type="NCBI Taxonomy" id="1798805"/>
    <lineage>
        <taxon>Bacteria</taxon>
        <taxon>Pseudomonadati</taxon>
        <taxon>Pseudomonadota</taxon>
        <taxon>Alphaproteobacteria</taxon>
        <taxon>Hyphomicrobiales</taxon>
        <taxon>Rhizobiaceae</taxon>
        <taxon>Rhizobium/Agrobacterium group</taxon>
        <taxon>Pararhizobium</taxon>
    </lineage>
</organism>
<dbReference type="PANTHER" id="PTHR36505:SF1">
    <property type="entry name" value="BLR1072 PROTEIN"/>
    <property type="match status" value="1"/>
</dbReference>
<feature type="domain" description="PRC-barrel" evidence="3">
    <location>
        <begin position="232"/>
        <end position="283"/>
    </location>
</feature>
<reference evidence="4 5" key="1">
    <citation type="submission" date="2016-02" db="EMBL/GenBank/DDBJ databases">
        <title>Genome sequencing of a beta-galactosidase producing bacteria Rhizobium sp. 59.</title>
        <authorList>
            <person name="Wang D."/>
            <person name="Kot W."/>
            <person name="Qin Y."/>
            <person name="Hansen L."/>
            <person name="Naqvi K."/>
            <person name="Rensing C."/>
        </authorList>
    </citation>
    <scope>NUCLEOTIDE SEQUENCE [LARGE SCALE GENOMIC DNA]</scope>
    <source>
        <strain evidence="4 5">59</strain>
    </source>
</reference>
<accession>A0A657LZE1</accession>
<dbReference type="EMBL" id="LSRP01000073">
    <property type="protein sequence ID" value="OJF99073.1"/>
    <property type="molecule type" value="Genomic_DNA"/>
</dbReference>
<protein>
    <recommendedName>
        <fullName evidence="3">PRC-barrel domain-containing protein</fullName>
    </recommendedName>
</protein>
<sequence>MKETIMIRTLLATTALAALLTTGASAQQAATPADQAAPSVAQKSGNVGYFAASPEQILASSVIGKTVYTGADEEGEAVGDVNDVVINATGGAEALVIGVGGFLGIGEKDVAVNFDRVSLSDRDGQRIIVISATKEELQAAPQFDRAPIMDGVAATVPEDTSSEDTVAAPGATSTEMSATAPATAEPQTAETTIPTTGTTPEMTDPEVPADQAATTQATQSEELQPVDPALLSAEKLIGTSVKVADDTEIGKIGDVILSKDGKLEAYVIDVGGFLGMGAKPVAMNAQSVQVMADAGGAMTIYSPFTKEQLEQQPAYDKDSYAAGSTGVMLSAPSN</sequence>
<evidence type="ECO:0000313" key="4">
    <source>
        <dbReference type="EMBL" id="OJF99073.1"/>
    </source>
</evidence>
<proteinExistence type="predicted"/>
<dbReference type="Gene3D" id="2.30.30.240">
    <property type="entry name" value="PRC-barrel domain"/>
    <property type="match status" value="2"/>
</dbReference>
<dbReference type="Proteomes" id="UP000182661">
    <property type="component" value="Unassembled WGS sequence"/>
</dbReference>